<reference evidence="1" key="1">
    <citation type="submission" date="2022-01" db="EMBL/GenBank/DDBJ databases">
        <authorList>
            <person name="Criscuolo A."/>
        </authorList>
    </citation>
    <scope>NUCLEOTIDE SEQUENCE</scope>
    <source>
        <strain evidence="1">CIP111893</strain>
    </source>
</reference>
<gene>
    <name evidence="1" type="ORF">PAECIP111893_02482</name>
</gene>
<keyword evidence="2" id="KW-1185">Reference proteome</keyword>
<evidence type="ECO:0000313" key="1">
    <source>
        <dbReference type="EMBL" id="CAH1206241.1"/>
    </source>
</evidence>
<dbReference type="RefSeq" id="WP_236342687.1">
    <property type="nucleotide sequence ID" value="NZ_CAKMMF010000012.1"/>
</dbReference>
<dbReference type="Proteomes" id="UP000838686">
    <property type="component" value="Unassembled WGS sequence"/>
</dbReference>
<dbReference type="PROSITE" id="PS51257">
    <property type="entry name" value="PROKAR_LIPOPROTEIN"/>
    <property type="match status" value="1"/>
</dbReference>
<organism evidence="1 2">
    <name type="scientific">Paenibacillus plantiphilus</name>
    <dbReference type="NCBI Taxonomy" id="2905650"/>
    <lineage>
        <taxon>Bacteria</taxon>
        <taxon>Bacillati</taxon>
        <taxon>Bacillota</taxon>
        <taxon>Bacilli</taxon>
        <taxon>Bacillales</taxon>
        <taxon>Paenibacillaceae</taxon>
        <taxon>Paenibacillus</taxon>
    </lineage>
</organism>
<evidence type="ECO:0000313" key="2">
    <source>
        <dbReference type="Proteomes" id="UP000838686"/>
    </source>
</evidence>
<name>A0ABN8GDJ4_9BACL</name>
<dbReference type="InterPro" id="IPR019076">
    <property type="entry name" value="Spore_lipoprot_YhcN/YlaJ-like"/>
</dbReference>
<dbReference type="Pfam" id="PF09580">
    <property type="entry name" value="Spore_YhcN_YlaJ"/>
    <property type="match status" value="2"/>
</dbReference>
<evidence type="ECO:0008006" key="3">
    <source>
        <dbReference type="Google" id="ProtNLM"/>
    </source>
</evidence>
<proteinExistence type="predicted"/>
<comment type="caution">
    <text evidence="1">The sequence shown here is derived from an EMBL/GenBank/DDBJ whole genome shotgun (WGS) entry which is preliminary data.</text>
</comment>
<protein>
    <recommendedName>
        <fullName evidence="3">Sporulation lipoprotein, YhcN/YlaJ family</fullName>
    </recommendedName>
</protein>
<accession>A0ABN8GDJ4</accession>
<sequence>MQRKWKVIAAIAALSTMMLVGCTDRQGDLGNRNIRENNVRYDMSGNRIMSKRFASDQNNEMNRENGRRLNSNNIIGLHKNYRLEMSDEVADKLASMKEVDKAYVMLTDNNAYVAVSISDGKKKVGPNKMSVNQIPSQPLGRTNQGYMHLSRNGNNGSASDIYDDNRIKGLDAKVTDDLKTRIASTVKQMVPQADNVYVSANPDFVDRMTAYMNDVRLGHPIQGFIVEFNAMVDRIFPVKAAGNQ</sequence>
<dbReference type="EMBL" id="CAKMMF010000012">
    <property type="protein sequence ID" value="CAH1206241.1"/>
    <property type="molecule type" value="Genomic_DNA"/>
</dbReference>